<dbReference type="Proteomes" id="UP000825258">
    <property type="component" value="Chromosome"/>
</dbReference>
<name>A0ABN6HTH7_9FLAO</name>
<dbReference type="EMBL" id="AP024749">
    <property type="protein sequence ID" value="BCY27170.1"/>
    <property type="molecule type" value="Genomic_DNA"/>
</dbReference>
<evidence type="ECO:0000313" key="1">
    <source>
        <dbReference type="EMBL" id="BCY27170.1"/>
    </source>
</evidence>
<keyword evidence="2" id="KW-1185">Reference proteome</keyword>
<organism evidence="1 2">
    <name type="scientific">Flavobacterium okayamense</name>
    <dbReference type="NCBI Taxonomy" id="2830782"/>
    <lineage>
        <taxon>Bacteria</taxon>
        <taxon>Pseudomonadati</taxon>
        <taxon>Bacteroidota</taxon>
        <taxon>Flavobacteriia</taxon>
        <taxon>Flavobacteriales</taxon>
        <taxon>Flavobacteriaceae</taxon>
        <taxon>Flavobacterium</taxon>
    </lineage>
</organism>
<proteinExistence type="predicted"/>
<dbReference type="RefSeq" id="WP_221258808.1">
    <property type="nucleotide sequence ID" value="NZ_AP024749.1"/>
</dbReference>
<accession>A0ABN6HTH7</accession>
<reference evidence="1 2" key="1">
    <citation type="submission" date="2021-06" db="EMBL/GenBank/DDBJ databases">
        <title>Whole genome sequences of Flavobacterium sp. KK2020170 and assembly.</title>
        <authorList>
            <person name="Kitahara K."/>
            <person name="Miyoshi S."/>
            <person name="Uesaka K."/>
        </authorList>
    </citation>
    <scope>NUCLEOTIDE SEQUENCE [LARGE SCALE GENOMIC DNA]</scope>
    <source>
        <strain evidence="1 2">KK2020170</strain>
    </source>
</reference>
<gene>
    <name evidence="1" type="ORF">KK2020170_00380</name>
</gene>
<evidence type="ECO:0000313" key="2">
    <source>
        <dbReference type="Proteomes" id="UP000825258"/>
    </source>
</evidence>
<protein>
    <submittedName>
        <fullName evidence="1">Uncharacterized protein</fullName>
    </submittedName>
</protein>
<sequence length="70" mass="8142">MSCQKSEDSGCDKGKIVMSLNFSPVQFVKEISVYPTIYLIPLQEKTTVFYRNFLVSNYFSNIWHPPKFSL</sequence>